<sequence>MVWRPGPGESMKNAVVYVAVLSKHAARTVPHLVIPARLYGDAANMRFICTAW</sequence>
<proteinExistence type="predicted"/>
<name>F0W0E0_9STRA</name>
<dbReference type="EMBL" id="FR824049">
    <property type="protein sequence ID" value="CCA14512.1"/>
    <property type="molecule type" value="Genomic_DNA"/>
</dbReference>
<organism evidence="1">
    <name type="scientific">Albugo laibachii Nc14</name>
    <dbReference type="NCBI Taxonomy" id="890382"/>
    <lineage>
        <taxon>Eukaryota</taxon>
        <taxon>Sar</taxon>
        <taxon>Stramenopiles</taxon>
        <taxon>Oomycota</taxon>
        <taxon>Peronosporomycetes</taxon>
        <taxon>Albuginales</taxon>
        <taxon>Albuginaceae</taxon>
        <taxon>Albugo</taxon>
    </lineage>
</organism>
<gene>
    <name evidence="1" type="primary">AlNc14C4G583</name>
    <name evidence="1" type="ORF">ALNC14_006550</name>
</gene>
<dbReference type="HOGENOM" id="CLU_3091269_0_0_1"/>
<reference evidence="1" key="1">
    <citation type="journal article" date="2011" name="PLoS Biol.">
        <title>Gene gain and loss during evolution of obligate parasitism in the white rust pathogen of Arabidopsis thaliana.</title>
        <authorList>
            <person name="Kemen E."/>
            <person name="Gardiner A."/>
            <person name="Schultz-Larsen T."/>
            <person name="Kemen A.C."/>
            <person name="Balmuth A.L."/>
            <person name="Robert-Seilaniantz A."/>
            <person name="Bailey K."/>
            <person name="Holub E."/>
            <person name="Studholme D.J."/>
            <person name="Maclean D."/>
            <person name="Jones J.D."/>
        </authorList>
    </citation>
    <scope>NUCLEOTIDE SEQUENCE</scope>
</reference>
<accession>F0W0E0</accession>
<dbReference type="AlphaFoldDB" id="F0W0E0"/>
<protein>
    <submittedName>
        <fullName evidence="1">AlNc14C4G583 protein</fullName>
    </submittedName>
</protein>
<reference evidence="1" key="2">
    <citation type="submission" date="2011-02" db="EMBL/GenBank/DDBJ databases">
        <authorList>
            <person name="MacLean D."/>
        </authorList>
    </citation>
    <scope>NUCLEOTIDE SEQUENCE</scope>
</reference>
<evidence type="ECO:0000313" key="1">
    <source>
        <dbReference type="EMBL" id="CCA14512.1"/>
    </source>
</evidence>